<evidence type="ECO:0000313" key="2">
    <source>
        <dbReference type="Proteomes" id="UP000079169"/>
    </source>
</evidence>
<dbReference type="RefSeq" id="XP_026683637.1">
    <property type="nucleotide sequence ID" value="XM_026827836.1"/>
</dbReference>
<organism evidence="2 3">
    <name type="scientific">Diaphorina citri</name>
    <name type="common">Asian citrus psyllid</name>
    <dbReference type="NCBI Taxonomy" id="121845"/>
    <lineage>
        <taxon>Eukaryota</taxon>
        <taxon>Metazoa</taxon>
        <taxon>Ecdysozoa</taxon>
        <taxon>Arthropoda</taxon>
        <taxon>Hexapoda</taxon>
        <taxon>Insecta</taxon>
        <taxon>Pterygota</taxon>
        <taxon>Neoptera</taxon>
        <taxon>Paraneoptera</taxon>
        <taxon>Hemiptera</taxon>
        <taxon>Sternorrhyncha</taxon>
        <taxon>Psylloidea</taxon>
        <taxon>Psyllidae</taxon>
        <taxon>Diaphorininae</taxon>
        <taxon>Diaphorina</taxon>
    </lineage>
</organism>
<name>A0A3Q0J5D7_DIACI</name>
<dbReference type="Proteomes" id="UP000079169">
    <property type="component" value="Unplaced"/>
</dbReference>
<evidence type="ECO:0000256" key="1">
    <source>
        <dbReference type="SAM" id="MobiDB-lite"/>
    </source>
</evidence>
<reference evidence="3 4" key="1">
    <citation type="submission" date="2025-04" db="UniProtKB">
        <authorList>
            <consortium name="RefSeq"/>
        </authorList>
    </citation>
    <scope>IDENTIFICATION</scope>
</reference>
<keyword evidence="2" id="KW-1185">Reference proteome</keyword>
<proteinExistence type="predicted"/>
<dbReference type="InterPro" id="IPR029055">
    <property type="entry name" value="Ntn_hydrolases_N"/>
</dbReference>
<gene>
    <name evidence="3 4" type="primary">LOC103515017</name>
</gene>
<dbReference type="InterPro" id="IPR043137">
    <property type="entry name" value="GGT_ssub_C"/>
</dbReference>
<dbReference type="STRING" id="121845.A0A3Q0J5D7"/>
<sequence>MDSKAHVLPNMSHNLALKSWLSSLVEQELITNQELAATLQLISDEGGPAFYNNTLASTLTKWLPSQFVASYEPKRNAGARATFQGYNILVSGAGSGGPYLIDSFPHVNSSSPSLVISLSMAFSENQLDAWPLVSGATVSTTDTNDLFVSVVSGLGSILGSQFLTSGGYLLNNAVENTRPTDLKDGGFVPTLSTPVILTQAGAVCGRRFVFGSGDVRDGIQTLLSLLKNTNQPQYSLNNPTTPLPSNTDSASSNEETFAPKHFASPEDRILSESIEAPRVRILGPHIIREQWHPAQLPTSELLTLKNTFHLNLDISAPLPYPSSNIIEKISDSIHAYSDSRGYGKSVVF</sequence>
<dbReference type="AlphaFoldDB" id="A0A3Q0J5D7"/>
<dbReference type="RefSeq" id="XP_026683636.1">
    <property type="nucleotide sequence ID" value="XM_026827835.1"/>
</dbReference>
<dbReference type="GeneID" id="103515017"/>
<dbReference type="PaxDb" id="121845-A0A3Q0J5D7"/>
<dbReference type="Gene3D" id="3.60.20.40">
    <property type="match status" value="1"/>
</dbReference>
<dbReference type="SUPFAM" id="SSF56235">
    <property type="entry name" value="N-terminal nucleophile aminohydrolases (Ntn hydrolases)"/>
    <property type="match status" value="1"/>
</dbReference>
<evidence type="ECO:0000313" key="3">
    <source>
        <dbReference type="RefSeq" id="XP_026683636.1"/>
    </source>
</evidence>
<protein>
    <submittedName>
        <fullName evidence="3">Uncharacterized protein LOC103515017 isoform X1</fullName>
    </submittedName>
    <submittedName>
        <fullName evidence="4">Uncharacterized protein LOC103515017 isoform X2</fullName>
    </submittedName>
</protein>
<evidence type="ECO:0000313" key="4">
    <source>
        <dbReference type="RefSeq" id="XP_026683637.1"/>
    </source>
</evidence>
<dbReference type="KEGG" id="dci:103515017"/>
<feature type="region of interest" description="Disordered" evidence="1">
    <location>
        <begin position="231"/>
        <end position="253"/>
    </location>
</feature>
<accession>A0A3Q0J5D7</accession>